<dbReference type="AlphaFoldDB" id="A0A433NQX7"/>
<dbReference type="STRING" id="211165.GCA_000317285_04951"/>
<keyword evidence="2" id="KW-1185">Reference proteome</keyword>
<organism evidence="1 2">
    <name type="scientific">Chlorogloeopsis fritschii PCC 6912</name>
    <dbReference type="NCBI Taxonomy" id="211165"/>
    <lineage>
        <taxon>Bacteria</taxon>
        <taxon>Bacillati</taxon>
        <taxon>Cyanobacteriota</taxon>
        <taxon>Cyanophyceae</taxon>
        <taxon>Nostocales</taxon>
        <taxon>Chlorogloeopsidaceae</taxon>
        <taxon>Chlorogloeopsis</taxon>
    </lineage>
</organism>
<dbReference type="RefSeq" id="WP_016874487.1">
    <property type="nucleotide sequence ID" value="NZ_AJLN01000116.1"/>
</dbReference>
<name>A0A433NQX7_CHLFR</name>
<evidence type="ECO:0000313" key="1">
    <source>
        <dbReference type="EMBL" id="RUR86600.1"/>
    </source>
</evidence>
<dbReference type="EMBL" id="RSCJ01000001">
    <property type="protein sequence ID" value="RUR86600.1"/>
    <property type="molecule type" value="Genomic_DNA"/>
</dbReference>
<sequence>MSSHNPSLDATLQQLRQVRQALLSLHKALLESERVGYEQFYGRIKSKGEFFQLVVGHEWFDWLHPISQFIVQIDEVMSSKEPVTINQANQLLAEARMLLQPSEEGTTMQIRYYQAIQRDPDIAFMHSEVSKLLAR</sequence>
<dbReference type="OrthoDB" id="462384at2"/>
<evidence type="ECO:0000313" key="2">
    <source>
        <dbReference type="Proteomes" id="UP000268857"/>
    </source>
</evidence>
<accession>A0A433NQX7</accession>
<protein>
    <submittedName>
        <fullName evidence="1">Uncharacterized protein</fullName>
    </submittedName>
</protein>
<proteinExistence type="predicted"/>
<reference evidence="1 2" key="1">
    <citation type="journal article" date="2019" name="Genome Biol. Evol.">
        <title>Day and night: Metabolic profiles and evolutionary relationships of six axenic non-marine cyanobacteria.</title>
        <authorList>
            <person name="Will S.E."/>
            <person name="Henke P."/>
            <person name="Boedeker C."/>
            <person name="Huang S."/>
            <person name="Brinkmann H."/>
            <person name="Rohde M."/>
            <person name="Jarek M."/>
            <person name="Friedl T."/>
            <person name="Seufert S."/>
            <person name="Schumacher M."/>
            <person name="Overmann J."/>
            <person name="Neumann-Schaal M."/>
            <person name="Petersen J."/>
        </authorList>
    </citation>
    <scope>NUCLEOTIDE SEQUENCE [LARGE SCALE GENOMIC DNA]</scope>
    <source>
        <strain evidence="1 2">PCC 6912</strain>
    </source>
</reference>
<dbReference type="Proteomes" id="UP000268857">
    <property type="component" value="Unassembled WGS sequence"/>
</dbReference>
<gene>
    <name evidence="1" type="ORF">PCC6912_00430</name>
</gene>
<comment type="caution">
    <text evidence="1">The sequence shown here is derived from an EMBL/GenBank/DDBJ whole genome shotgun (WGS) entry which is preliminary data.</text>
</comment>